<feature type="compositionally biased region" description="Gly residues" evidence="1">
    <location>
        <begin position="1"/>
        <end position="19"/>
    </location>
</feature>
<dbReference type="AlphaFoldDB" id="A0A554XGH0"/>
<protein>
    <submittedName>
        <fullName evidence="2">Uncharacterized protein</fullName>
    </submittedName>
</protein>
<feature type="compositionally biased region" description="Basic residues" evidence="1">
    <location>
        <begin position="138"/>
        <end position="149"/>
    </location>
</feature>
<feature type="compositionally biased region" description="Basic and acidic residues" evidence="1">
    <location>
        <begin position="27"/>
        <end position="58"/>
    </location>
</feature>
<sequence length="234" mass="24474">MAGGAGPGGGTGGHPGDQGGAHRLLHGHVDGRDPGARHEEGVAPDHVAHGQIDRDPLARQKPRRQPREVVAGDQADRLPFGAGGAQDDDLLARLLPPVGGEVVGKALEGGVDALDHRQVGKGQFHPVEQPGRGLGGHQKARQHDQRRRQQQAQPGDVEVSDQRPQQRQRQLLGPYHQRVQQVQRDAGGQHGQQAAQKVLGQAFHGAGVAGAGVNCATARAGPARPGTAPPWAAR</sequence>
<accession>A0A554XGH0</accession>
<evidence type="ECO:0000256" key="1">
    <source>
        <dbReference type="SAM" id="MobiDB-lite"/>
    </source>
</evidence>
<comment type="caution">
    <text evidence="2">The sequence shown here is derived from an EMBL/GenBank/DDBJ whole genome shotgun (WGS) entry which is preliminary data.</text>
</comment>
<feature type="region of interest" description="Disordered" evidence="1">
    <location>
        <begin position="1"/>
        <end position="87"/>
    </location>
</feature>
<evidence type="ECO:0000313" key="2">
    <source>
        <dbReference type="EMBL" id="TSE34879.1"/>
    </source>
</evidence>
<proteinExistence type="predicted"/>
<reference evidence="2 3" key="1">
    <citation type="submission" date="2019-07" db="EMBL/GenBank/DDBJ databases">
        <title>Tepidimonas fonticaldi AT-A2 draft genome.</title>
        <authorList>
            <person name="Da Costa M.S."/>
            <person name="Froufe H.J.C."/>
            <person name="Egas C."/>
            <person name="Albuquerque L."/>
        </authorList>
    </citation>
    <scope>NUCLEOTIDE SEQUENCE [LARGE SCALE GENOMIC DNA]</scope>
    <source>
        <strain evidence="2 3">AT-A2</strain>
    </source>
</reference>
<evidence type="ECO:0000313" key="3">
    <source>
        <dbReference type="Proteomes" id="UP000316388"/>
    </source>
</evidence>
<name>A0A554XGH0_9BURK</name>
<gene>
    <name evidence="2" type="ORF">Tfont_02495</name>
</gene>
<dbReference type="Proteomes" id="UP000316388">
    <property type="component" value="Unassembled WGS sequence"/>
</dbReference>
<dbReference type="EMBL" id="VJOO01000034">
    <property type="protein sequence ID" value="TSE34879.1"/>
    <property type="molecule type" value="Genomic_DNA"/>
</dbReference>
<feature type="region of interest" description="Disordered" evidence="1">
    <location>
        <begin position="114"/>
        <end position="175"/>
    </location>
</feature>
<organism evidence="2 3">
    <name type="scientific">Tepidimonas fonticaldi</name>
    <dbReference type="NCBI Taxonomy" id="1101373"/>
    <lineage>
        <taxon>Bacteria</taxon>
        <taxon>Pseudomonadati</taxon>
        <taxon>Pseudomonadota</taxon>
        <taxon>Betaproteobacteria</taxon>
        <taxon>Burkholderiales</taxon>
        <taxon>Tepidimonas</taxon>
    </lineage>
</organism>